<dbReference type="AlphaFoldDB" id="A0A367RRZ7"/>
<evidence type="ECO:0008006" key="4">
    <source>
        <dbReference type="Google" id="ProtNLM"/>
    </source>
</evidence>
<evidence type="ECO:0000313" key="2">
    <source>
        <dbReference type="EMBL" id="RCJ38799.1"/>
    </source>
</evidence>
<keyword evidence="3" id="KW-1185">Reference proteome</keyword>
<sequence>MTHEIHLELLLGKQVLDPTGKPVGRIEEIRAQQQGDEWLIQEYLIGNIALLERLSAWEIGLAILRRLGARKIYTGYTVPWQQMDLTDPQRPSLRCHPEELKSCQKSTT</sequence>
<comment type="caution">
    <text evidence="2">The sequence shown here is derived from an EMBL/GenBank/DDBJ whole genome shotgun (WGS) entry which is preliminary data.</text>
</comment>
<feature type="region of interest" description="Disordered" evidence="1">
    <location>
        <begin position="87"/>
        <end position="108"/>
    </location>
</feature>
<accession>A0A367RRZ7</accession>
<protein>
    <recommendedName>
        <fullName evidence="4">PRC-barrel domain-containing protein</fullName>
    </recommendedName>
</protein>
<organism evidence="2 3">
    <name type="scientific">Nostoc minutum NIES-26</name>
    <dbReference type="NCBI Taxonomy" id="1844469"/>
    <lineage>
        <taxon>Bacteria</taxon>
        <taxon>Bacillati</taxon>
        <taxon>Cyanobacteriota</taxon>
        <taxon>Cyanophyceae</taxon>
        <taxon>Nostocales</taxon>
        <taxon>Nostocaceae</taxon>
        <taxon>Nostoc</taxon>
    </lineage>
</organism>
<gene>
    <name evidence="2" type="ORF">A6770_12930</name>
</gene>
<dbReference type="Proteomes" id="UP000252107">
    <property type="component" value="Unassembled WGS sequence"/>
</dbReference>
<dbReference type="EMBL" id="LXQD01000087">
    <property type="protein sequence ID" value="RCJ38799.1"/>
    <property type="molecule type" value="Genomic_DNA"/>
</dbReference>
<reference evidence="2" key="1">
    <citation type="submission" date="2016-04" db="EMBL/GenBank/DDBJ databases">
        <authorList>
            <person name="Tabuchi Yagui T.R."/>
        </authorList>
    </citation>
    <scope>NUCLEOTIDE SEQUENCE [LARGE SCALE GENOMIC DNA]</scope>
    <source>
        <strain evidence="2">NIES-26</strain>
    </source>
</reference>
<proteinExistence type="predicted"/>
<evidence type="ECO:0000313" key="3">
    <source>
        <dbReference type="Proteomes" id="UP000252107"/>
    </source>
</evidence>
<name>A0A367RRZ7_9NOSO</name>
<evidence type="ECO:0000256" key="1">
    <source>
        <dbReference type="SAM" id="MobiDB-lite"/>
    </source>
</evidence>